<sequence>MIKNYYSLFIIVLLTVFTQVNAQDAPVLTYNIPAQNNLKYNRFLLNPTFSFVREDNTYITMYHRNQWIQYDDSPKAYLLAYSGRFTDRAGLGFGIYQQNIGVITSFGGIANYSYNVKIREALTITLGFNFAYYNSGIDKNRVITESPDPILMAMRNNSLLSIKPGFNISYKQFDFGFYAENFVDYDFKSNKMATDYADKTYSGHIMYTHKMVDRKDLFEDSEFRIALRAKTSQEYGFGVNGSVLLDFPKFGWMQTGLDNYYGVAVGVGFHLTKRLSLGYTFERTTKEGLVNLGPTHEITMVFSFKDRNALKEKNKTEKDSLSKEKKIALKDSLAVEKNDILKDSLAEGNPGDKKGDFDKNLELEKLKMDLDEDSMHLLDALVKEDSLAKIKKAEFDEKVKNLLDYAKKEKAAKALNPPLVLRNLTTGKETIVPKTLEDLKKAPDGYYVISKDINAKEDDKTVKIEKHPTFTEAANASEKKKASGKEKNVYIVHVDNTPDLELRNEIINENTLQNEKNLQNQSPDSIANTSKEKKGDNLKTEEDIKEFYSGKTNKPRETLKKMSKLSVEGIEPGYYIIANVFSTQENVESFIKILKDKGIETGYFLNPKNKLRYVYLKKHSIWREALISYYSNVDNTYFDPIWIMSVNAN</sequence>
<reference evidence="3 4" key="1">
    <citation type="submission" date="2019-01" db="EMBL/GenBank/DDBJ databases">
        <title>Flavobacterium sp. nov.,isolated from freshwater.</title>
        <authorList>
            <person name="Zhang R."/>
            <person name="Du Z.-J."/>
        </authorList>
    </citation>
    <scope>NUCLEOTIDE SEQUENCE [LARGE SCALE GENOMIC DNA]</scope>
    <source>
        <strain evidence="3 4">1E403</strain>
    </source>
</reference>
<feature type="region of interest" description="Disordered" evidence="1">
    <location>
        <begin position="513"/>
        <end position="538"/>
    </location>
</feature>
<feature type="signal peptide" evidence="2">
    <location>
        <begin position="1"/>
        <end position="22"/>
    </location>
</feature>
<dbReference type="OrthoDB" id="1393025at2"/>
<evidence type="ECO:0000313" key="4">
    <source>
        <dbReference type="Proteomes" id="UP000287527"/>
    </source>
</evidence>
<dbReference type="AlphaFoldDB" id="A0A444HEK0"/>
<dbReference type="NCBIfam" id="TIGR03519">
    <property type="entry name" value="T9SS_PorP_fam"/>
    <property type="match status" value="1"/>
</dbReference>
<accession>A0A444HEK0</accession>
<name>A0A444HEK0_9FLAO</name>
<comment type="caution">
    <text evidence="3">The sequence shown here is derived from an EMBL/GenBank/DDBJ whole genome shotgun (WGS) entry which is preliminary data.</text>
</comment>
<evidence type="ECO:0000313" key="3">
    <source>
        <dbReference type="EMBL" id="RWX03415.1"/>
    </source>
</evidence>
<gene>
    <name evidence="3" type="ORF">EPI11_00355</name>
</gene>
<organism evidence="3 4">
    <name type="scientific">Flavobacterium cerinum</name>
    <dbReference type="NCBI Taxonomy" id="2502784"/>
    <lineage>
        <taxon>Bacteria</taxon>
        <taxon>Pseudomonadati</taxon>
        <taxon>Bacteroidota</taxon>
        <taxon>Flavobacteriia</taxon>
        <taxon>Flavobacteriales</taxon>
        <taxon>Flavobacteriaceae</taxon>
        <taxon>Flavobacterium</taxon>
    </lineage>
</organism>
<dbReference type="RefSeq" id="WP_128387971.1">
    <property type="nucleotide sequence ID" value="NZ_SBII01000001.1"/>
</dbReference>
<protein>
    <submittedName>
        <fullName evidence="3">Type IX secretion system membrane protein PorP/SprF</fullName>
    </submittedName>
</protein>
<dbReference type="Proteomes" id="UP000287527">
    <property type="component" value="Unassembled WGS sequence"/>
</dbReference>
<feature type="compositionally biased region" description="Polar residues" evidence="1">
    <location>
        <begin position="513"/>
        <end position="529"/>
    </location>
</feature>
<evidence type="ECO:0000256" key="1">
    <source>
        <dbReference type="SAM" id="MobiDB-lite"/>
    </source>
</evidence>
<keyword evidence="2" id="KW-0732">Signal</keyword>
<dbReference type="EMBL" id="SBII01000001">
    <property type="protein sequence ID" value="RWX03415.1"/>
    <property type="molecule type" value="Genomic_DNA"/>
</dbReference>
<proteinExistence type="predicted"/>
<dbReference type="Pfam" id="PF11751">
    <property type="entry name" value="PorP_SprF"/>
    <property type="match status" value="1"/>
</dbReference>
<dbReference type="InterPro" id="IPR019861">
    <property type="entry name" value="PorP/SprF_Bacteroidetes"/>
</dbReference>
<feature type="chain" id="PRO_5019032862" evidence="2">
    <location>
        <begin position="23"/>
        <end position="649"/>
    </location>
</feature>
<keyword evidence="4" id="KW-1185">Reference proteome</keyword>
<evidence type="ECO:0000256" key="2">
    <source>
        <dbReference type="SAM" id="SignalP"/>
    </source>
</evidence>